<dbReference type="GO" id="GO:1990961">
    <property type="term" value="P:xenobiotic detoxification by transmembrane export across the plasma membrane"/>
    <property type="evidence" value="ECO:0007669"/>
    <property type="project" value="UniProtKB-ARBA"/>
</dbReference>
<evidence type="ECO:0000256" key="6">
    <source>
        <dbReference type="ARBA" id="ARBA00023136"/>
    </source>
</evidence>
<keyword evidence="3" id="KW-1003">Cell membrane</keyword>
<dbReference type="PANTHER" id="PTHR30561">
    <property type="entry name" value="SMR FAMILY PROTON-DEPENDENT DRUG EFFLUX TRANSPORTER SUGE"/>
    <property type="match status" value="1"/>
</dbReference>
<comment type="subcellular location">
    <subcellularLocation>
        <location evidence="1 9">Cell membrane</location>
        <topology evidence="1 9">Multi-pass membrane protein</topology>
    </subcellularLocation>
</comment>
<accession>A0A9Q5YK87</accession>
<evidence type="ECO:0000256" key="8">
    <source>
        <dbReference type="ARBA" id="ARBA00039168"/>
    </source>
</evidence>
<dbReference type="InterPro" id="IPR045324">
    <property type="entry name" value="Small_multidrug_res"/>
</dbReference>
<dbReference type="InterPro" id="IPR037185">
    <property type="entry name" value="EmrE-like"/>
</dbReference>
<keyword evidence="2" id="KW-0813">Transport</keyword>
<dbReference type="Proteomes" id="UP000422232">
    <property type="component" value="Chromosome"/>
</dbReference>
<evidence type="ECO:0000256" key="7">
    <source>
        <dbReference type="ARBA" id="ARBA00038151"/>
    </source>
</evidence>
<name>A0A9Q5YK87_PISSA</name>
<proteinExistence type="inferred from homology"/>
<dbReference type="RefSeq" id="WP_016210879.1">
    <property type="nucleotide sequence ID" value="NZ_CP012413.1"/>
</dbReference>
<evidence type="ECO:0000256" key="3">
    <source>
        <dbReference type="ARBA" id="ARBA00022475"/>
    </source>
</evidence>
<dbReference type="GeneID" id="66740158"/>
<evidence type="ECO:0000256" key="4">
    <source>
        <dbReference type="ARBA" id="ARBA00022692"/>
    </source>
</evidence>
<sequence length="119" mass="12705">MAWIYLIIASVAEIVWALALKFAHGFQSMTPVIIVIIGLIISFYCLAVAVKSIPIGTAYAIWTGVGAAGTALLGMVLFDESTAFFRVLSLVAIISGVVGLKLFLTVSESEEQKKPEDVV</sequence>
<reference evidence="10 11" key="1">
    <citation type="submission" date="2019-04" db="EMBL/GenBank/DDBJ databases">
        <title>Complete genome sequencing of Piscirickettsia salmonis strain Psal-009.</title>
        <authorList>
            <person name="Schober I."/>
            <person name="Bunk B."/>
            <person name="Sproer C."/>
            <person name="Carril G.P."/>
            <person name="Riedel T."/>
            <person name="Flores-Herrera P.A."/>
            <person name="Nourdin-Galindo G."/>
            <person name="Marshall S.H."/>
            <person name="Overmann J."/>
        </authorList>
    </citation>
    <scope>NUCLEOTIDE SEQUENCE [LARGE SCALE GENOMIC DNA]</scope>
    <source>
        <strain evidence="10 11">Psal-009</strain>
    </source>
</reference>
<dbReference type="Gene3D" id="1.10.3730.20">
    <property type="match status" value="1"/>
</dbReference>
<organism evidence="10 11">
    <name type="scientific">Piscirickettsia salmonis</name>
    <dbReference type="NCBI Taxonomy" id="1238"/>
    <lineage>
        <taxon>Bacteria</taxon>
        <taxon>Pseudomonadati</taxon>
        <taxon>Pseudomonadota</taxon>
        <taxon>Gammaproteobacteria</taxon>
        <taxon>Thiotrichales</taxon>
        <taxon>Piscirickettsiaceae</taxon>
        <taxon>Piscirickettsia</taxon>
    </lineage>
</organism>
<dbReference type="FunFam" id="1.10.3730.20:FF:000001">
    <property type="entry name" value="Quaternary ammonium compound resistance transporter SugE"/>
    <property type="match status" value="1"/>
</dbReference>
<dbReference type="GO" id="GO:0022857">
    <property type="term" value="F:transmembrane transporter activity"/>
    <property type="evidence" value="ECO:0007669"/>
    <property type="project" value="InterPro"/>
</dbReference>
<protein>
    <recommendedName>
        <fullName evidence="8">Guanidinium exporter</fullName>
    </recommendedName>
</protein>
<dbReference type="SUPFAM" id="SSF103481">
    <property type="entry name" value="Multidrug resistance efflux transporter EmrE"/>
    <property type="match status" value="1"/>
</dbReference>
<dbReference type="EMBL" id="CP038908">
    <property type="protein sequence ID" value="QGO06775.1"/>
    <property type="molecule type" value="Genomic_DNA"/>
</dbReference>
<evidence type="ECO:0000313" key="10">
    <source>
        <dbReference type="EMBL" id="QGO06775.1"/>
    </source>
</evidence>
<evidence type="ECO:0000256" key="1">
    <source>
        <dbReference type="ARBA" id="ARBA00004651"/>
    </source>
</evidence>
<keyword evidence="11" id="KW-1185">Reference proteome</keyword>
<dbReference type="Pfam" id="PF00893">
    <property type="entry name" value="Multi_Drug_Res"/>
    <property type="match status" value="1"/>
</dbReference>
<gene>
    <name evidence="10" type="primary">sugE_2</name>
    <name evidence="10" type="ORF">Psal009_02702</name>
</gene>
<keyword evidence="5" id="KW-1133">Transmembrane helix</keyword>
<comment type="similarity">
    <text evidence="7">Belongs to the drug/metabolite transporter (DMT) superfamily. Small multidrug resistance (SMR) (TC 2.A.7.1) family. Gdx/SugE subfamily.</text>
</comment>
<evidence type="ECO:0000256" key="9">
    <source>
        <dbReference type="RuleBase" id="RU003942"/>
    </source>
</evidence>
<dbReference type="PANTHER" id="PTHR30561:SF0">
    <property type="entry name" value="GUANIDINIUM EXPORTER"/>
    <property type="match status" value="1"/>
</dbReference>
<evidence type="ECO:0000256" key="5">
    <source>
        <dbReference type="ARBA" id="ARBA00022989"/>
    </source>
</evidence>
<keyword evidence="4 9" id="KW-0812">Transmembrane</keyword>
<dbReference type="InterPro" id="IPR000390">
    <property type="entry name" value="Small_drug/metabolite_transptr"/>
</dbReference>
<evidence type="ECO:0000313" key="11">
    <source>
        <dbReference type="Proteomes" id="UP000422232"/>
    </source>
</evidence>
<evidence type="ECO:0000256" key="2">
    <source>
        <dbReference type="ARBA" id="ARBA00022448"/>
    </source>
</evidence>
<keyword evidence="6" id="KW-0472">Membrane</keyword>
<dbReference type="AlphaFoldDB" id="A0A9Q5YK87"/>
<dbReference type="GO" id="GO:0005886">
    <property type="term" value="C:plasma membrane"/>
    <property type="evidence" value="ECO:0007669"/>
    <property type="project" value="UniProtKB-SubCell"/>
</dbReference>